<dbReference type="PANTHER" id="PTHR31018">
    <property type="entry name" value="SPORULATION-SPECIFIC PROTEIN-RELATED"/>
    <property type="match status" value="1"/>
</dbReference>
<evidence type="ECO:0000256" key="2">
    <source>
        <dbReference type="ARBA" id="ARBA00022512"/>
    </source>
</evidence>
<dbReference type="PANTHER" id="PTHR31018:SF3">
    <property type="entry name" value="RECEPTOR PROTEIN-TYROSINE KINASE"/>
    <property type="match status" value="1"/>
</dbReference>
<dbReference type="InterPro" id="IPR051648">
    <property type="entry name" value="CWI-Assembly_Regulator"/>
</dbReference>
<evidence type="ECO:0000256" key="4">
    <source>
        <dbReference type="ARBA" id="ARBA00022729"/>
    </source>
</evidence>
<keyword evidence="5" id="KW-0325">Glycoprotein</keyword>
<dbReference type="InterPro" id="IPR036941">
    <property type="entry name" value="Rcpt_L-dom_sf"/>
</dbReference>
<reference evidence="6 7" key="1">
    <citation type="submission" date="2020-03" db="EMBL/GenBank/DDBJ databases">
        <title>Cyclobacterium plantarum sp. nov., a marine bacterium isolated from a coastal-marine wetland.</title>
        <authorList>
            <person name="Sanchez-Porro C."/>
            <person name="Ventosa A."/>
            <person name="Amoozegar M."/>
        </authorList>
    </citation>
    <scope>NUCLEOTIDE SEQUENCE [LARGE SCALE GENOMIC DNA]</scope>
    <source>
        <strain evidence="6 7">GBPx2</strain>
    </source>
</reference>
<evidence type="ECO:0008006" key="8">
    <source>
        <dbReference type="Google" id="ProtNLM"/>
    </source>
</evidence>
<evidence type="ECO:0000256" key="1">
    <source>
        <dbReference type="ARBA" id="ARBA00004191"/>
    </source>
</evidence>
<keyword evidence="2" id="KW-0134">Cell wall</keyword>
<comment type="subcellular location">
    <subcellularLocation>
        <location evidence="1">Secreted</location>
        <location evidence="1">Cell wall</location>
    </subcellularLocation>
</comment>
<evidence type="ECO:0000256" key="5">
    <source>
        <dbReference type="ARBA" id="ARBA00023180"/>
    </source>
</evidence>
<dbReference type="Gene3D" id="3.80.20.20">
    <property type="entry name" value="Receptor L-domain"/>
    <property type="match status" value="1"/>
</dbReference>
<comment type="caution">
    <text evidence="6">The sequence shown here is derived from an EMBL/GenBank/DDBJ whole genome shotgun (WGS) entry which is preliminary data.</text>
</comment>
<organism evidence="6 7">
    <name type="scientific">Cyclobacterium plantarum</name>
    <dbReference type="NCBI Taxonomy" id="2716263"/>
    <lineage>
        <taxon>Bacteria</taxon>
        <taxon>Pseudomonadati</taxon>
        <taxon>Bacteroidota</taxon>
        <taxon>Cytophagia</taxon>
        <taxon>Cytophagales</taxon>
        <taxon>Cyclobacteriaceae</taxon>
        <taxon>Cyclobacterium</taxon>
    </lineage>
</organism>
<evidence type="ECO:0000256" key="3">
    <source>
        <dbReference type="ARBA" id="ARBA00022525"/>
    </source>
</evidence>
<gene>
    <name evidence="6" type="ORF">G9Q97_02855</name>
</gene>
<dbReference type="Proteomes" id="UP000649799">
    <property type="component" value="Unassembled WGS sequence"/>
</dbReference>
<keyword evidence="3" id="KW-0964">Secreted</keyword>
<dbReference type="SUPFAM" id="SSF52058">
    <property type="entry name" value="L domain-like"/>
    <property type="match status" value="2"/>
</dbReference>
<dbReference type="RefSeq" id="WP_166142916.1">
    <property type="nucleotide sequence ID" value="NZ_JAANYN010000001.1"/>
</dbReference>
<keyword evidence="4" id="KW-0732">Signal</keyword>
<evidence type="ECO:0000313" key="6">
    <source>
        <dbReference type="EMBL" id="NHE55749.1"/>
    </source>
</evidence>
<keyword evidence="7" id="KW-1185">Reference proteome</keyword>
<accession>A0ABX0H296</accession>
<protein>
    <recommendedName>
        <fullName evidence="8">Receptor L-domain domain-containing protein</fullName>
    </recommendedName>
</protein>
<dbReference type="EMBL" id="JAANYN010000001">
    <property type="protein sequence ID" value="NHE55749.1"/>
    <property type="molecule type" value="Genomic_DNA"/>
</dbReference>
<name>A0ABX0H296_9BACT</name>
<proteinExistence type="predicted"/>
<sequence>MRTHLKNHRLIYLIYWIGLSFFLLNCEGLETPDPTTPSTPIEDPVIEDPQNDVVVPSIVLQLNRKSNSSAQHRMKELVLKHAVITIRTKEGNLTDYESKKISVEEKDGYYLTEKIHLPEGAYEVISFFVLNADHTVAEASPKKTSYLGENSTMALPLPFEISPVISEGEEEPVTRIPLQVVTIAGSKPEDFGFQSFEINVKSPLVFYVALVSNLRSMDFLPGFLQIVVLGETFDLELTSGITQSMELPIAETYTLKAISQDRENQNLTFSLEELMLFTEKPLFLEMKEEISECPDGDHLGNVILQNQSEVNEWKNSCRTGIVGDLTIRGNHPQDPIIDLSPLDGLISLSGALIIRDNLQLKTLKGLENLIQIGSMLQIENNPYLQGLNDLAGITASQLHVYVKDNHSLVNLEGLNGITDVTIFEISNNTTLKNFHGLEHLSWVNQLQIFFNENLESFDGLAGLRHIGELEINGQSKINSFEGFKNGVQNLNNLSLNNMSEIKNLRGLLAPGGKINKSLILFSTALETLEGLSLADEIPFNIEIQDNYSLQNLNQFSNLTAVGRRFNIENNRNLRSLSGLENLQSVGVGDGSDNAAKHPFNIRYNDFLGNFCDLKPLLEKGTYHQLVIADNFYNPTSPEILENECKQDF</sequence>
<evidence type="ECO:0000313" key="7">
    <source>
        <dbReference type="Proteomes" id="UP000649799"/>
    </source>
</evidence>